<dbReference type="InterPro" id="IPR016162">
    <property type="entry name" value="Ald_DH_N"/>
</dbReference>
<keyword evidence="7" id="KW-1185">Reference proteome</keyword>
<dbReference type="PROSITE" id="PS00687">
    <property type="entry name" value="ALDEHYDE_DEHYDR_GLU"/>
    <property type="match status" value="1"/>
</dbReference>
<dbReference type="CDD" id="cd07106">
    <property type="entry name" value="ALDH_AldA-AAD23400"/>
    <property type="match status" value="1"/>
</dbReference>
<dbReference type="InterPro" id="IPR015590">
    <property type="entry name" value="Aldehyde_DH_dom"/>
</dbReference>
<evidence type="ECO:0000256" key="1">
    <source>
        <dbReference type="ARBA" id="ARBA00009986"/>
    </source>
</evidence>
<dbReference type="InterPro" id="IPR016160">
    <property type="entry name" value="Ald_DH_CS_CYS"/>
</dbReference>
<dbReference type="FunFam" id="3.40.605.10:FF:000007">
    <property type="entry name" value="NAD/NADP-dependent betaine aldehyde dehydrogenase"/>
    <property type="match status" value="1"/>
</dbReference>
<dbReference type="InterPro" id="IPR044086">
    <property type="entry name" value="LUC3-like"/>
</dbReference>
<reference evidence="6 7" key="1">
    <citation type="submission" date="2019-11" db="EMBL/GenBank/DDBJ databases">
        <title>Agromyces kandeliae sp. nov., isolated from mangrove soil.</title>
        <authorList>
            <person name="Wang R."/>
        </authorList>
    </citation>
    <scope>NUCLEOTIDE SEQUENCE [LARGE SCALE GENOMIC DNA]</scope>
    <source>
        <strain evidence="6 7">Q22</strain>
    </source>
</reference>
<dbReference type="PROSITE" id="PS00070">
    <property type="entry name" value="ALDEHYDE_DEHYDR_CYS"/>
    <property type="match status" value="1"/>
</dbReference>
<feature type="active site" evidence="3">
    <location>
        <position position="241"/>
    </location>
</feature>
<dbReference type="Pfam" id="PF00171">
    <property type="entry name" value="Aldedh"/>
    <property type="match status" value="1"/>
</dbReference>
<dbReference type="PANTHER" id="PTHR11699">
    <property type="entry name" value="ALDEHYDE DEHYDROGENASE-RELATED"/>
    <property type="match status" value="1"/>
</dbReference>
<dbReference type="Gene3D" id="3.40.605.10">
    <property type="entry name" value="Aldehyde Dehydrogenase, Chain A, domain 1"/>
    <property type="match status" value="1"/>
</dbReference>
<dbReference type="Gene3D" id="3.40.309.10">
    <property type="entry name" value="Aldehyde Dehydrogenase, Chain A, domain 2"/>
    <property type="match status" value="1"/>
</dbReference>
<organism evidence="6 7">
    <name type="scientific">Agromyces kandeliae</name>
    <dbReference type="NCBI Taxonomy" id="2666141"/>
    <lineage>
        <taxon>Bacteria</taxon>
        <taxon>Bacillati</taxon>
        <taxon>Actinomycetota</taxon>
        <taxon>Actinomycetes</taxon>
        <taxon>Micrococcales</taxon>
        <taxon>Microbacteriaceae</taxon>
        <taxon>Agromyces</taxon>
    </lineage>
</organism>
<feature type="domain" description="Aldehyde dehydrogenase" evidence="5">
    <location>
        <begin position="18"/>
        <end position="461"/>
    </location>
</feature>
<evidence type="ECO:0000256" key="4">
    <source>
        <dbReference type="RuleBase" id="RU003345"/>
    </source>
</evidence>
<evidence type="ECO:0000313" key="6">
    <source>
        <dbReference type="EMBL" id="MRX44388.1"/>
    </source>
</evidence>
<protein>
    <submittedName>
        <fullName evidence="6">Aldehyde dehydrogenase family protein</fullName>
    </submittedName>
</protein>
<accession>A0A6L5R4V0</accession>
<comment type="similarity">
    <text evidence="1 4">Belongs to the aldehyde dehydrogenase family.</text>
</comment>
<dbReference type="InterPro" id="IPR029510">
    <property type="entry name" value="Ald_DH_CS_GLU"/>
</dbReference>
<dbReference type="AlphaFoldDB" id="A0A6L5R4V0"/>
<dbReference type="EMBL" id="WKJD01000016">
    <property type="protein sequence ID" value="MRX44388.1"/>
    <property type="molecule type" value="Genomic_DNA"/>
</dbReference>
<name>A0A6L5R4V0_9MICO</name>
<comment type="caution">
    <text evidence="6">The sequence shown here is derived from an EMBL/GenBank/DDBJ whole genome shotgun (WGS) entry which is preliminary data.</text>
</comment>
<evidence type="ECO:0000256" key="3">
    <source>
        <dbReference type="PROSITE-ProRule" id="PRU10007"/>
    </source>
</evidence>
<proteinExistence type="inferred from homology"/>
<dbReference type="InterPro" id="IPR016161">
    <property type="entry name" value="Ald_DH/histidinol_DH"/>
</dbReference>
<keyword evidence="2 4" id="KW-0560">Oxidoreductase</keyword>
<dbReference type="GO" id="GO:0016620">
    <property type="term" value="F:oxidoreductase activity, acting on the aldehyde or oxo group of donors, NAD or NADP as acceptor"/>
    <property type="evidence" value="ECO:0007669"/>
    <property type="project" value="InterPro"/>
</dbReference>
<dbReference type="SUPFAM" id="SSF53720">
    <property type="entry name" value="ALDH-like"/>
    <property type="match status" value="1"/>
</dbReference>
<sequence length="467" mass="48290">MTFPALLEDVVDRSGTGRPVPDPATGRVFAVAPDHGPDAVAPAVAAARRAQEGWAAATSDERAATLHAAADAVERRADELAAILALEQGKPLDGPNARFEVAASVDWVRATADLPEPDGTRDVPGDLATVAHRPVGVVAAITPWNWPMMIATWQIAPALRMGNAVIAKPSEYTTLSGLALCAVMNEALPPGVLHAVVGDGAVGARLVADPGVGKVMFTGSTATGRRIVEASAANLARLTLELGGNDPAIVLPDADPRAIAADLFWGAFTNSGQTCAAVKRVYAHDAVHDDLVEALAELARTTPMGPASDPSSLLGPLQNRRQWEIVDRLVESAKSGGARVAAGGNPDRTAPGNFYPATIVSDLGDDAPLVHEEQFGPALPVVRFHDIEEAVASANAFETGLGASVWSGDPERARSVAARIDAGTVWINAHGGLHPAVPFGGVKQSGYGTEFGVDGLRAVSVAQVIRC</sequence>
<evidence type="ECO:0000313" key="7">
    <source>
        <dbReference type="Proteomes" id="UP000476511"/>
    </source>
</evidence>
<dbReference type="InterPro" id="IPR016163">
    <property type="entry name" value="Ald_DH_C"/>
</dbReference>
<dbReference type="Proteomes" id="UP000476511">
    <property type="component" value="Unassembled WGS sequence"/>
</dbReference>
<evidence type="ECO:0000256" key="2">
    <source>
        <dbReference type="ARBA" id="ARBA00023002"/>
    </source>
</evidence>
<gene>
    <name evidence="6" type="ORF">GJR97_11700</name>
</gene>
<evidence type="ECO:0000259" key="5">
    <source>
        <dbReference type="Pfam" id="PF00171"/>
    </source>
</evidence>